<evidence type="ECO:0000313" key="2">
    <source>
        <dbReference type="Proteomes" id="UP001234989"/>
    </source>
</evidence>
<protein>
    <submittedName>
        <fullName evidence="1">Uncharacterized protein</fullName>
    </submittedName>
</protein>
<sequence length="92" mass="10436">MTLLITVINSGRFIGIQSVELYTLFPFLQELALSDEEHTFHGSCHLCLAAAHFDFNRKATLVDGEFSKCMTMTIQSQFSHFHSFALPTEMSF</sequence>
<dbReference type="AlphaFoldDB" id="A0AAF0TPJ0"/>
<accession>A0AAF0TPJ0</accession>
<evidence type="ECO:0000313" key="1">
    <source>
        <dbReference type="EMBL" id="WMV20860.1"/>
    </source>
</evidence>
<name>A0AAF0TPJ0_SOLVR</name>
<proteinExistence type="predicted"/>
<dbReference type="EMBL" id="CP133614">
    <property type="protein sequence ID" value="WMV20860.1"/>
    <property type="molecule type" value="Genomic_DNA"/>
</dbReference>
<organism evidence="1 2">
    <name type="scientific">Solanum verrucosum</name>
    <dbReference type="NCBI Taxonomy" id="315347"/>
    <lineage>
        <taxon>Eukaryota</taxon>
        <taxon>Viridiplantae</taxon>
        <taxon>Streptophyta</taxon>
        <taxon>Embryophyta</taxon>
        <taxon>Tracheophyta</taxon>
        <taxon>Spermatophyta</taxon>
        <taxon>Magnoliopsida</taxon>
        <taxon>eudicotyledons</taxon>
        <taxon>Gunneridae</taxon>
        <taxon>Pentapetalae</taxon>
        <taxon>asterids</taxon>
        <taxon>lamiids</taxon>
        <taxon>Solanales</taxon>
        <taxon>Solanaceae</taxon>
        <taxon>Solanoideae</taxon>
        <taxon>Solaneae</taxon>
        <taxon>Solanum</taxon>
    </lineage>
</organism>
<gene>
    <name evidence="1" type="ORF">MTR67_014245</name>
</gene>
<reference evidence="1" key="1">
    <citation type="submission" date="2023-08" db="EMBL/GenBank/DDBJ databases">
        <title>A de novo genome assembly of Solanum verrucosum Schlechtendal, a Mexican diploid species geographically isolated from the other diploid A-genome species in potato relatives.</title>
        <authorList>
            <person name="Hosaka K."/>
        </authorList>
    </citation>
    <scope>NUCLEOTIDE SEQUENCE</scope>
    <source>
        <tissue evidence="1">Young leaves</tissue>
    </source>
</reference>
<keyword evidence="2" id="KW-1185">Reference proteome</keyword>
<dbReference type="Proteomes" id="UP001234989">
    <property type="component" value="Chromosome 3"/>
</dbReference>